<proteinExistence type="predicted"/>
<evidence type="ECO:0000313" key="1">
    <source>
        <dbReference type="EMBL" id="MED6266797.1"/>
    </source>
</evidence>
<organism evidence="1 2">
    <name type="scientific">Characodon lateralis</name>
    <dbReference type="NCBI Taxonomy" id="208331"/>
    <lineage>
        <taxon>Eukaryota</taxon>
        <taxon>Metazoa</taxon>
        <taxon>Chordata</taxon>
        <taxon>Craniata</taxon>
        <taxon>Vertebrata</taxon>
        <taxon>Euteleostomi</taxon>
        <taxon>Actinopterygii</taxon>
        <taxon>Neopterygii</taxon>
        <taxon>Teleostei</taxon>
        <taxon>Neoteleostei</taxon>
        <taxon>Acanthomorphata</taxon>
        <taxon>Ovalentaria</taxon>
        <taxon>Atherinomorphae</taxon>
        <taxon>Cyprinodontiformes</taxon>
        <taxon>Goodeidae</taxon>
        <taxon>Characodon</taxon>
    </lineage>
</organism>
<reference evidence="1 2" key="1">
    <citation type="submission" date="2021-06" db="EMBL/GenBank/DDBJ databases">
        <authorList>
            <person name="Palmer J.M."/>
        </authorList>
    </citation>
    <scope>NUCLEOTIDE SEQUENCE [LARGE SCALE GENOMIC DNA]</scope>
    <source>
        <strain evidence="1 2">CL_MEX2019</strain>
        <tissue evidence="1">Muscle</tissue>
    </source>
</reference>
<dbReference type="EMBL" id="JAHUTJ010008483">
    <property type="protein sequence ID" value="MED6266797.1"/>
    <property type="molecule type" value="Genomic_DNA"/>
</dbReference>
<dbReference type="Proteomes" id="UP001352852">
    <property type="component" value="Unassembled WGS sequence"/>
</dbReference>
<gene>
    <name evidence="1" type="ORF">CHARACLAT_005758</name>
</gene>
<keyword evidence="2" id="KW-1185">Reference proteome</keyword>
<sequence>MPRYFHIMLFPHDSSPVPPAAKYPHNIMLPPLFFPKCLQKLGSLSQSTFANCNLGVFAPFGVTASSLLFIPYQYKTCFPVDKDTLLLALVLGLIHIFCSRTRLSLGHRTRLLPE</sequence>
<comment type="caution">
    <text evidence="1">The sequence shown here is derived from an EMBL/GenBank/DDBJ whole genome shotgun (WGS) entry which is preliminary data.</text>
</comment>
<name>A0ABU7CVU3_9TELE</name>
<accession>A0ABU7CVU3</accession>
<protein>
    <submittedName>
        <fullName evidence="1">Uncharacterized protein</fullName>
    </submittedName>
</protein>
<evidence type="ECO:0000313" key="2">
    <source>
        <dbReference type="Proteomes" id="UP001352852"/>
    </source>
</evidence>